<reference evidence="1 2" key="1">
    <citation type="submission" date="2023-10" db="EMBL/GenBank/DDBJ databases">
        <title>Characterization of rhizosphere-enriched actinobacteria from wheat plants lab-grown on chernevaya soil.</title>
        <authorList>
            <person name="Tikhonova E.N."/>
            <person name="Konopkin A."/>
            <person name="Kravchenko I.K."/>
        </authorList>
    </citation>
    <scope>NUCLEOTIDE SEQUENCE [LARGE SCALE GENOMIC DNA]</scope>
    <source>
        <strain evidence="1 2">RR29</strain>
    </source>
</reference>
<feature type="non-terminal residue" evidence="1">
    <location>
        <position position="1"/>
    </location>
</feature>
<keyword evidence="2" id="KW-1185">Reference proteome</keyword>
<dbReference type="Gene3D" id="3.90.1200.10">
    <property type="match status" value="1"/>
</dbReference>
<gene>
    <name evidence="1" type="ORF">R5A26_25340</name>
</gene>
<evidence type="ECO:0000313" key="1">
    <source>
        <dbReference type="EMBL" id="MDV7219267.1"/>
    </source>
</evidence>
<comment type="caution">
    <text evidence="1">The sequence shown here is derived from an EMBL/GenBank/DDBJ whole genome shotgun (WGS) entry which is preliminary data.</text>
</comment>
<dbReference type="EMBL" id="JAWMAJ010000088">
    <property type="protein sequence ID" value="MDV7219267.1"/>
    <property type="molecule type" value="Genomic_DNA"/>
</dbReference>
<evidence type="ECO:0000313" key="2">
    <source>
        <dbReference type="Proteomes" id="UP001187346"/>
    </source>
</evidence>
<proteinExistence type="predicted"/>
<organism evidence="1 2">
    <name type="scientific">Streptomyces prunicolor</name>
    <dbReference type="NCBI Taxonomy" id="67348"/>
    <lineage>
        <taxon>Bacteria</taxon>
        <taxon>Bacillati</taxon>
        <taxon>Actinomycetota</taxon>
        <taxon>Actinomycetes</taxon>
        <taxon>Kitasatosporales</taxon>
        <taxon>Streptomycetaceae</taxon>
        <taxon>Streptomyces</taxon>
    </lineage>
</organism>
<dbReference type="Proteomes" id="UP001187346">
    <property type="component" value="Unassembled WGS sequence"/>
</dbReference>
<sequence length="73" mass="8377">RRRRASAWAVRNRRAFIEGYAAAGREDPNCRPVVLRAFEADKAVYEAVYESRLRPDRLPIPLAAVHRLANTSR</sequence>
<name>A0ABU4FF96_9ACTN</name>
<protein>
    <submittedName>
        <fullName evidence="1">Uncharacterized protein</fullName>
    </submittedName>
</protein>
<accession>A0ABU4FF96</accession>